<feature type="signal peptide" evidence="1">
    <location>
        <begin position="1"/>
        <end position="28"/>
    </location>
</feature>
<dbReference type="Proteomes" id="UP001189429">
    <property type="component" value="Unassembled WGS sequence"/>
</dbReference>
<keyword evidence="1" id="KW-0732">Signal</keyword>
<gene>
    <name evidence="2" type="ORF">PCOR1329_LOCUS31326</name>
</gene>
<evidence type="ECO:0000313" key="3">
    <source>
        <dbReference type="Proteomes" id="UP001189429"/>
    </source>
</evidence>
<feature type="chain" id="PRO_5046963785" description="Methyltransferase FkbM domain-containing protein" evidence="1">
    <location>
        <begin position="29"/>
        <end position="583"/>
    </location>
</feature>
<proteinExistence type="predicted"/>
<sequence length="583" mass="61068">MRPRRGGPRAAAAALAPLLLLAAGPAAGAPARASAESSACASRCGALGPLLREAAALTGAPAPAAALAELRGAGEEALAACPLAKLVLQLGLLYFSGPGAAAPLGEFLSGLDACDLTEAGLFRIARLSRPQMAHAFWLMSGASASAVPRQLLARLGRNGTGSGDLHRPCRRLAFDLGSGHGDDAAFYQALGFCVVATDAQPGSMGGLPRGAGRSLMKLRRAIVAEDGPVTIRFFVCGVDVTRSSTDPALGENPDWCQDQRTVEVLTTTCGQLVGDFGAPAHVKVDVEGADLACLDSMLPVAQPGTISVEVPVGQAGRADVQASIRLLQRLQRAGYRRFKLCRRAEEQRAAASEPAELGTGGRGTGLRRLRARLRDQIGFNSFWILDGLQTQALGGRVPQLMHLCATVERAAQAESGGLASLVRGGGLDGLFEDEVDDLPVEADFDLAQVHALAQTTCAEANALWAGQREALQAGEEALLWRAVRLRELALCSPFLLLKHAQATRLSEGEALEWLRQVQRACLAALQKSQDQRAALRGARREKLEGRSTIADVDTTDGMNAAVIDDGALLALLVATVPLTLLIH</sequence>
<name>A0ABN9SPD1_9DINO</name>
<reference evidence="2" key="1">
    <citation type="submission" date="2023-10" db="EMBL/GenBank/DDBJ databases">
        <authorList>
            <person name="Chen Y."/>
            <person name="Shah S."/>
            <person name="Dougan E. K."/>
            <person name="Thang M."/>
            <person name="Chan C."/>
        </authorList>
    </citation>
    <scope>NUCLEOTIDE SEQUENCE [LARGE SCALE GENOMIC DNA]</scope>
</reference>
<dbReference type="EMBL" id="CAUYUJ010012303">
    <property type="protein sequence ID" value="CAK0833725.1"/>
    <property type="molecule type" value="Genomic_DNA"/>
</dbReference>
<protein>
    <recommendedName>
        <fullName evidence="4">Methyltransferase FkbM domain-containing protein</fullName>
    </recommendedName>
</protein>
<evidence type="ECO:0000256" key="1">
    <source>
        <dbReference type="SAM" id="SignalP"/>
    </source>
</evidence>
<accession>A0ABN9SPD1</accession>
<evidence type="ECO:0000313" key="2">
    <source>
        <dbReference type="EMBL" id="CAK0833725.1"/>
    </source>
</evidence>
<comment type="caution">
    <text evidence="2">The sequence shown here is derived from an EMBL/GenBank/DDBJ whole genome shotgun (WGS) entry which is preliminary data.</text>
</comment>
<organism evidence="2 3">
    <name type="scientific">Prorocentrum cordatum</name>
    <dbReference type="NCBI Taxonomy" id="2364126"/>
    <lineage>
        <taxon>Eukaryota</taxon>
        <taxon>Sar</taxon>
        <taxon>Alveolata</taxon>
        <taxon>Dinophyceae</taxon>
        <taxon>Prorocentrales</taxon>
        <taxon>Prorocentraceae</taxon>
        <taxon>Prorocentrum</taxon>
    </lineage>
</organism>
<evidence type="ECO:0008006" key="4">
    <source>
        <dbReference type="Google" id="ProtNLM"/>
    </source>
</evidence>
<keyword evidence="3" id="KW-1185">Reference proteome</keyword>